<evidence type="ECO:0000256" key="5">
    <source>
        <dbReference type="HAMAP-Rule" id="MF_01401"/>
    </source>
</evidence>
<comment type="catalytic activity">
    <reaction evidence="4 5">
        <text>[thioredoxin]-disulfide + L-methionine + H2O = L-methionine (S)-S-oxide + [thioredoxin]-dithiol</text>
        <dbReference type="Rhea" id="RHEA:19993"/>
        <dbReference type="Rhea" id="RHEA-COMP:10698"/>
        <dbReference type="Rhea" id="RHEA-COMP:10700"/>
        <dbReference type="ChEBI" id="CHEBI:15377"/>
        <dbReference type="ChEBI" id="CHEBI:29950"/>
        <dbReference type="ChEBI" id="CHEBI:50058"/>
        <dbReference type="ChEBI" id="CHEBI:57844"/>
        <dbReference type="ChEBI" id="CHEBI:58772"/>
        <dbReference type="EC" id="1.8.4.11"/>
    </reaction>
</comment>
<reference evidence="7 8" key="1">
    <citation type="submission" date="2017-04" db="EMBL/GenBank/DDBJ databases">
        <title>The whole genome sequencing and assembly of Halobacillus mangrovi strain.</title>
        <authorList>
            <person name="Lee S.-J."/>
            <person name="Park M.-K."/>
            <person name="Kim J.-Y."/>
            <person name="Lee Y.-J."/>
            <person name="Yi H."/>
            <person name="Bahn Y.-S."/>
            <person name="Kim J.F."/>
            <person name="Lee D.-W."/>
        </authorList>
    </citation>
    <scope>NUCLEOTIDE SEQUENCE [LARGE SCALE GENOMIC DNA]</scope>
    <source>
        <strain evidence="7 8">KTB 131</strain>
    </source>
</reference>
<dbReference type="EC" id="1.8.4.11" evidence="5"/>
<comment type="function">
    <text evidence="5">Has an important function as a repair enzyme for proteins that have been inactivated by oxidation. Catalyzes the reversible oxidation-reduction of methionine sulfoxide in proteins to methionine.</text>
</comment>
<sequence>MSTRLKWSVIAGVLILIGIFVIPEAYAYLTKRNYESEAVTEADVPEGYQVATFAGGCFWCMEPPYEKLDGIYEVISGYTGGDTEKPTYEEVSAGGTGHIEAVQVYYDPEKITYEQLLDVFWRQINPTDDEGQFVDRGYQYTTAIFYHSEEQKRKAEQSKKALGESGWFDKDIVTPIRKAEEFYRAEEYHQNYYKKNEFRYKFYRGNSGRDDYLEKKWGEDRELELPKK</sequence>
<dbReference type="RefSeq" id="WP_085030796.1">
    <property type="nucleotide sequence ID" value="NZ_CP020772.1"/>
</dbReference>
<dbReference type="GO" id="GO:0008113">
    <property type="term" value="F:peptide-methionine (S)-S-oxide reductase activity"/>
    <property type="evidence" value="ECO:0007669"/>
    <property type="project" value="UniProtKB-UniRule"/>
</dbReference>
<keyword evidence="2 5" id="KW-0560">Oxidoreductase</keyword>
<dbReference type="InterPro" id="IPR002569">
    <property type="entry name" value="Met_Sox_Rdtase_MsrA_dom"/>
</dbReference>
<evidence type="ECO:0000313" key="7">
    <source>
        <dbReference type="EMBL" id="ARI78337.1"/>
    </source>
</evidence>
<dbReference type="InterPro" id="IPR036509">
    <property type="entry name" value="Met_Sox_Rdtase_MsrA_sf"/>
</dbReference>
<feature type="domain" description="Peptide methionine sulphoxide reductase MsrA" evidence="6">
    <location>
        <begin position="51"/>
        <end position="201"/>
    </location>
</feature>
<dbReference type="HAMAP" id="MF_01401">
    <property type="entry name" value="MsrA"/>
    <property type="match status" value="1"/>
</dbReference>
<dbReference type="GO" id="GO:0033744">
    <property type="term" value="F:L-methionine:thioredoxin-disulfide S-oxidoreductase activity"/>
    <property type="evidence" value="ECO:0007669"/>
    <property type="project" value="RHEA"/>
</dbReference>
<dbReference type="Gene3D" id="3.30.1060.10">
    <property type="entry name" value="Peptide methionine sulphoxide reductase MsrA"/>
    <property type="match status" value="1"/>
</dbReference>
<dbReference type="EMBL" id="CP020772">
    <property type="protein sequence ID" value="ARI78337.1"/>
    <property type="molecule type" value="Genomic_DNA"/>
</dbReference>
<dbReference type="KEGG" id="hmn:HM131_16500"/>
<evidence type="ECO:0000256" key="1">
    <source>
        <dbReference type="ARBA" id="ARBA00005591"/>
    </source>
</evidence>
<proteinExistence type="inferred from homology"/>
<comment type="similarity">
    <text evidence="1 5">Belongs to the MsrA Met sulfoxide reductase family.</text>
</comment>
<organism evidence="7 8">
    <name type="scientific">Halobacillus mangrovi</name>
    <dbReference type="NCBI Taxonomy" id="402384"/>
    <lineage>
        <taxon>Bacteria</taxon>
        <taxon>Bacillati</taxon>
        <taxon>Bacillota</taxon>
        <taxon>Bacilli</taxon>
        <taxon>Bacillales</taxon>
        <taxon>Bacillaceae</taxon>
        <taxon>Halobacillus</taxon>
    </lineage>
</organism>
<evidence type="ECO:0000259" key="6">
    <source>
        <dbReference type="Pfam" id="PF01625"/>
    </source>
</evidence>
<dbReference type="Proteomes" id="UP000192527">
    <property type="component" value="Chromosome"/>
</dbReference>
<comment type="catalytic activity">
    <reaction evidence="3 5">
        <text>L-methionyl-[protein] + [thioredoxin]-disulfide + H2O = L-methionyl-(S)-S-oxide-[protein] + [thioredoxin]-dithiol</text>
        <dbReference type="Rhea" id="RHEA:14217"/>
        <dbReference type="Rhea" id="RHEA-COMP:10698"/>
        <dbReference type="Rhea" id="RHEA-COMP:10700"/>
        <dbReference type="Rhea" id="RHEA-COMP:12313"/>
        <dbReference type="Rhea" id="RHEA-COMP:12315"/>
        <dbReference type="ChEBI" id="CHEBI:15377"/>
        <dbReference type="ChEBI" id="CHEBI:16044"/>
        <dbReference type="ChEBI" id="CHEBI:29950"/>
        <dbReference type="ChEBI" id="CHEBI:44120"/>
        <dbReference type="ChEBI" id="CHEBI:50058"/>
        <dbReference type="EC" id="1.8.4.11"/>
    </reaction>
</comment>
<evidence type="ECO:0000256" key="2">
    <source>
        <dbReference type="ARBA" id="ARBA00023002"/>
    </source>
</evidence>
<dbReference type="NCBIfam" id="TIGR00401">
    <property type="entry name" value="msrA"/>
    <property type="match status" value="1"/>
</dbReference>
<dbReference type="OrthoDB" id="4174719at2"/>
<dbReference type="PANTHER" id="PTHR43774">
    <property type="entry name" value="PEPTIDE METHIONINE SULFOXIDE REDUCTASE"/>
    <property type="match status" value="1"/>
</dbReference>
<evidence type="ECO:0000313" key="8">
    <source>
        <dbReference type="Proteomes" id="UP000192527"/>
    </source>
</evidence>
<dbReference type="PANTHER" id="PTHR43774:SF1">
    <property type="entry name" value="PEPTIDE METHIONINE SULFOXIDE REDUCTASE MSRA 2"/>
    <property type="match status" value="1"/>
</dbReference>
<dbReference type="AlphaFoldDB" id="A0A1W5ZYN0"/>
<dbReference type="STRING" id="402384.HM131_16500"/>
<feature type="active site" evidence="5">
    <location>
        <position position="57"/>
    </location>
</feature>
<evidence type="ECO:0000256" key="3">
    <source>
        <dbReference type="ARBA" id="ARBA00047806"/>
    </source>
</evidence>
<gene>
    <name evidence="5" type="primary">msrA</name>
    <name evidence="7" type="ORF">HM131_16500</name>
</gene>
<accession>A0A1W5ZYN0</accession>
<keyword evidence="8" id="KW-1185">Reference proteome</keyword>
<dbReference type="Pfam" id="PF01625">
    <property type="entry name" value="PMSR"/>
    <property type="match status" value="1"/>
</dbReference>
<name>A0A1W5ZYN0_9BACI</name>
<protein>
    <recommendedName>
        <fullName evidence="5">Peptide methionine sulfoxide reductase MsrA</fullName>
        <shortName evidence="5">Protein-methionine-S-oxide reductase</shortName>
        <ecNumber evidence="5">1.8.4.11</ecNumber>
    </recommendedName>
    <alternativeName>
        <fullName evidence="5">Peptide-methionine (S)-S-oxide reductase</fullName>
        <shortName evidence="5">Peptide Met(O) reductase</shortName>
    </alternativeName>
</protein>
<dbReference type="SUPFAM" id="SSF55068">
    <property type="entry name" value="Peptide methionine sulfoxide reductase"/>
    <property type="match status" value="1"/>
</dbReference>
<evidence type="ECO:0000256" key="4">
    <source>
        <dbReference type="ARBA" id="ARBA00048782"/>
    </source>
</evidence>